<dbReference type="InterPro" id="IPR017972">
    <property type="entry name" value="Cyt_P450_CS"/>
</dbReference>
<feature type="compositionally biased region" description="Low complexity" evidence="9">
    <location>
        <begin position="1"/>
        <end position="20"/>
    </location>
</feature>
<dbReference type="InterPro" id="IPR036396">
    <property type="entry name" value="Cyt_P450_sf"/>
</dbReference>
<evidence type="ECO:0000256" key="3">
    <source>
        <dbReference type="ARBA" id="ARBA00022723"/>
    </source>
</evidence>
<keyword evidence="6 8" id="KW-0503">Monooxygenase</keyword>
<evidence type="ECO:0000256" key="8">
    <source>
        <dbReference type="RuleBase" id="RU000461"/>
    </source>
</evidence>
<evidence type="ECO:0000256" key="7">
    <source>
        <dbReference type="PIRSR" id="PIRSR602401-1"/>
    </source>
</evidence>
<dbReference type="Proteomes" id="UP001187192">
    <property type="component" value="Unassembled WGS sequence"/>
</dbReference>
<evidence type="ECO:0000256" key="9">
    <source>
        <dbReference type="SAM" id="MobiDB-lite"/>
    </source>
</evidence>
<evidence type="ECO:0000313" key="10">
    <source>
        <dbReference type="EMBL" id="GMN50263.1"/>
    </source>
</evidence>
<evidence type="ECO:0000256" key="6">
    <source>
        <dbReference type="ARBA" id="ARBA00023033"/>
    </source>
</evidence>
<dbReference type="InterPro" id="IPR050651">
    <property type="entry name" value="Plant_Cytochrome_P450_Monoox"/>
</dbReference>
<dbReference type="InterPro" id="IPR001128">
    <property type="entry name" value="Cyt_P450"/>
</dbReference>
<keyword evidence="11" id="KW-1185">Reference proteome</keyword>
<dbReference type="PANTHER" id="PTHR47947">
    <property type="entry name" value="CYTOCHROME P450 82C3-RELATED"/>
    <property type="match status" value="1"/>
</dbReference>
<dbReference type="PRINTS" id="PR00385">
    <property type="entry name" value="P450"/>
</dbReference>
<evidence type="ECO:0008006" key="12">
    <source>
        <dbReference type="Google" id="ProtNLM"/>
    </source>
</evidence>
<keyword evidence="2 7" id="KW-0349">Heme</keyword>
<dbReference type="GO" id="GO:0046246">
    <property type="term" value="P:terpene biosynthetic process"/>
    <property type="evidence" value="ECO:0007669"/>
    <property type="project" value="TreeGrafter"/>
</dbReference>
<dbReference type="AlphaFoldDB" id="A0AA88AQD1"/>
<gene>
    <name evidence="10" type="ORF">TIFTF001_019424</name>
</gene>
<sequence length="515" mass="58334">MRRQPKNNSNTNSKSNTTNKYGVPEPSGRALPLIGHLHLLSREVPIARILGAMADEYGPIYCLRFGKHRNLVLSSWELVKECFTTNDRFFADRPNVTVGKYLFYNYASFALSPYGKYWRDVRKIANFHLLSSQRVESLEHVRVSEINSFTKGLFRLTNCTNISHHDQEVKIVPLGELLEQLMFNILVRLITGKRFAALGDQETTDGGEAKRLMKAIKEATYVSGVFPVSDVIPWLECLDIHGHLRSMKRIFKEIDSVLGKWLEQHRSSVSTKDGESGLMGLMLKNIEENDAMLSGYSRDTVIKATALSLIITGVDSTSLTIIWVVSLLLNNPSVMKAAQEEMDTLVGRDRWVQESDLNDLKFLQAIVKESLRLYPPGPILPREASEDGCIGSHHVPKGTRLIINLWKMHRDPRVWDDPCEFRPERFMTTNAHMDFKGQHFEYIPFSSGRRSCPGFAQGLPMVQLVLARLVQGFELKTKDGMPVDMSEGPSIALEKVKPVEAVLSPRLPFKLYECL</sequence>
<feature type="region of interest" description="Disordered" evidence="9">
    <location>
        <begin position="1"/>
        <end position="25"/>
    </location>
</feature>
<evidence type="ECO:0000256" key="4">
    <source>
        <dbReference type="ARBA" id="ARBA00023002"/>
    </source>
</evidence>
<organism evidence="10 11">
    <name type="scientific">Ficus carica</name>
    <name type="common">Common fig</name>
    <dbReference type="NCBI Taxonomy" id="3494"/>
    <lineage>
        <taxon>Eukaryota</taxon>
        <taxon>Viridiplantae</taxon>
        <taxon>Streptophyta</taxon>
        <taxon>Embryophyta</taxon>
        <taxon>Tracheophyta</taxon>
        <taxon>Spermatophyta</taxon>
        <taxon>Magnoliopsida</taxon>
        <taxon>eudicotyledons</taxon>
        <taxon>Gunneridae</taxon>
        <taxon>Pentapetalae</taxon>
        <taxon>rosids</taxon>
        <taxon>fabids</taxon>
        <taxon>Rosales</taxon>
        <taxon>Moraceae</taxon>
        <taxon>Ficeae</taxon>
        <taxon>Ficus</taxon>
    </lineage>
</organism>
<comment type="cofactor">
    <cofactor evidence="7">
        <name>heme</name>
        <dbReference type="ChEBI" id="CHEBI:30413"/>
    </cofactor>
</comment>
<dbReference type="FunFam" id="1.10.630.10:FF:000026">
    <property type="entry name" value="Cytochrome P450 82C4"/>
    <property type="match status" value="1"/>
</dbReference>
<dbReference type="InterPro" id="IPR002401">
    <property type="entry name" value="Cyt_P450_E_grp-I"/>
</dbReference>
<evidence type="ECO:0000256" key="1">
    <source>
        <dbReference type="ARBA" id="ARBA00010617"/>
    </source>
</evidence>
<dbReference type="GO" id="GO:0004497">
    <property type="term" value="F:monooxygenase activity"/>
    <property type="evidence" value="ECO:0007669"/>
    <property type="project" value="UniProtKB-KW"/>
</dbReference>
<accession>A0AA88AQD1</accession>
<dbReference type="PRINTS" id="PR00463">
    <property type="entry name" value="EP450I"/>
</dbReference>
<name>A0AA88AQD1_FICCA</name>
<dbReference type="GO" id="GO:0016705">
    <property type="term" value="F:oxidoreductase activity, acting on paired donors, with incorporation or reduction of molecular oxygen"/>
    <property type="evidence" value="ECO:0007669"/>
    <property type="project" value="InterPro"/>
</dbReference>
<dbReference type="Pfam" id="PF00067">
    <property type="entry name" value="p450"/>
    <property type="match status" value="1"/>
</dbReference>
<keyword evidence="3 7" id="KW-0479">Metal-binding</keyword>
<comment type="similarity">
    <text evidence="1 8">Belongs to the cytochrome P450 family.</text>
</comment>
<protein>
    <recommendedName>
        <fullName evidence="12">Cytochrome P450</fullName>
    </recommendedName>
</protein>
<evidence type="ECO:0000256" key="5">
    <source>
        <dbReference type="ARBA" id="ARBA00023004"/>
    </source>
</evidence>
<feature type="binding site" description="axial binding residue" evidence="7">
    <location>
        <position position="452"/>
    </location>
    <ligand>
        <name>heme</name>
        <dbReference type="ChEBI" id="CHEBI:30413"/>
    </ligand>
    <ligandPart>
        <name>Fe</name>
        <dbReference type="ChEBI" id="CHEBI:18248"/>
    </ligandPart>
</feature>
<keyword evidence="4 8" id="KW-0560">Oxidoreductase</keyword>
<comment type="caution">
    <text evidence="10">The sequence shown here is derived from an EMBL/GenBank/DDBJ whole genome shotgun (WGS) entry which is preliminary data.</text>
</comment>
<proteinExistence type="inferred from homology"/>
<evidence type="ECO:0000256" key="2">
    <source>
        <dbReference type="ARBA" id="ARBA00022617"/>
    </source>
</evidence>
<evidence type="ECO:0000313" key="11">
    <source>
        <dbReference type="Proteomes" id="UP001187192"/>
    </source>
</evidence>
<dbReference type="PROSITE" id="PS00086">
    <property type="entry name" value="CYTOCHROME_P450"/>
    <property type="match status" value="1"/>
</dbReference>
<keyword evidence="5 7" id="KW-0408">Iron</keyword>
<dbReference type="GO" id="GO:0020037">
    <property type="term" value="F:heme binding"/>
    <property type="evidence" value="ECO:0007669"/>
    <property type="project" value="InterPro"/>
</dbReference>
<dbReference type="EMBL" id="BTGU01000033">
    <property type="protein sequence ID" value="GMN50263.1"/>
    <property type="molecule type" value="Genomic_DNA"/>
</dbReference>
<dbReference type="SUPFAM" id="SSF48264">
    <property type="entry name" value="Cytochrome P450"/>
    <property type="match status" value="1"/>
</dbReference>
<dbReference type="GO" id="GO:0005506">
    <property type="term" value="F:iron ion binding"/>
    <property type="evidence" value="ECO:0007669"/>
    <property type="project" value="InterPro"/>
</dbReference>
<reference evidence="10" key="1">
    <citation type="submission" date="2023-07" db="EMBL/GenBank/DDBJ databases">
        <title>draft genome sequence of fig (Ficus carica).</title>
        <authorList>
            <person name="Takahashi T."/>
            <person name="Nishimura K."/>
        </authorList>
    </citation>
    <scope>NUCLEOTIDE SEQUENCE</scope>
</reference>
<dbReference type="PANTHER" id="PTHR47947:SF25">
    <property type="entry name" value="DIMETHYLNONATRIENE SYNTHASE"/>
    <property type="match status" value="1"/>
</dbReference>
<dbReference type="Gene3D" id="1.10.630.10">
    <property type="entry name" value="Cytochrome P450"/>
    <property type="match status" value="1"/>
</dbReference>